<feature type="compositionally biased region" description="Polar residues" evidence="2">
    <location>
        <begin position="202"/>
        <end position="216"/>
    </location>
</feature>
<dbReference type="SMART" id="SM00195">
    <property type="entry name" value="DSPc"/>
    <property type="match status" value="1"/>
</dbReference>
<evidence type="ECO:0000256" key="2">
    <source>
        <dbReference type="SAM" id="MobiDB-lite"/>
    </source>
</evidence>
<dbReference type="GO" id="GO:0062026">
    <property type="term" value="P:negative regulation of SCF-dependent proteasomal ubiquitin-dependent catabolic process"/>
    <property type="evidence" value="ECO:0007669"/>
    <property type="project" value="TreeGrafter"/>
</dbReference>
<evidence type="ECO:0000259" key="4">
    <source>
        <dbReference type="PROSITE" id="PS50056"/>
    </source>
</evidence>
<feature type="domain" description="Tyrosine specific protein phosphatases" evidence="4">
    <location>
        <begin position="100"/>
        <end position="157"/>
    </location>
</feature>
<organism evidence="5 6">
    <name type="scientific">Hesseltinella vesiculosa</name>
    <dbReference type="NCBI Taxonomy" id="101127"/>
    <lineage>
        <taxon>Eukaryota</taxon>
        <taxon>Fungi</taxon>
        <taxon>Fungi incertae sedis</taxon>
        <taxon>Mucoromycota</taxon>
        <taxon>Mucoromycotina</taxon>
        <taxon>Mucoromycetes</taxon>
        <taxon>Mucorales</taxon>
        <taxon>Cunninghamellaceae</taxon>
        <taxon>Hesseltinella</taxon>
    </lineage>
</organism>
<dbReference type="PROSITE" id="PS50054">
    <property type="entry name" value="TYR_PHOSPHATASE_DUAL"/>
    <property type="match status" value="1"/>
</dbReference>
<dbReference type="GO" id="GO:0140096">
    <property type="term" value="F:catalytic activity, acting on a protein"/>
    <property type="evidence" value="ECO:0007669"/>
    <property type="project" value="UniProtKB-ARBA"/>
</dbReference>
<dbReference type="GO" id="GO:0070372">
    <property type="term" value="P:regulation of ERK1 and ERK2 cascade"/>
    <property type="evidence" value="ECO:0007669"/>
    <property type="project" value="TreeGrafter"/>
</dbReference>
<dbReference type="EMBL" id="MCGT01000036">
    <property type="protein sequence ID" value="ORX46741.1"/>
    <property type="molecule type" value="Genomic_DNA"/>
</dbReference>
<comment type="similarity">
    <text evidence="1">Belongs to the protein-tyrosine phosphatase family. Non-receptor class subfamily.</text>
</comment>
<dbReference type="GO" id="GO:0005737">
    <property type="term" value="C:cytoplasm"/>
    <property type="evidence" value="ECO:0007669"/>
    <property type="project" value="TreeGrafter"/>
</dbReference>
<dbReference type="InterPro" id="IPR052449">
    <property type="entry name" value="STYX-Interacting_Phosphatase"/>
</dbReference>
<dbReference type="GO" id="GO:1990444">
    <property type="term" value="F:F-box domain binding"/>
    <property type="evidence" value="ECO:0007669"/>
    <property type="project" value="TreeGrafter"/>
</dbReference>
<dbReference type="OrthoDB" id="2017893at2759"/>
<evidence type="ECO:0000313" key="5">
    <source>
        <dbReference type="EMBL" id="ORX46741.1"/>
    </source>
</evidence>
<evidence type="ECO:0000259" key="3">
    <source>
        <dbReference type="PROSITE" id="PS50054"/>
    </source>
</evidence>
<dbReference type="InterPro" id="IPR000387">
    <property type="entry name" value="Tyr_Pase_dom"/>
</dbReference>
<dbReference type="AlphaFoldDB" id="A0A1X2G724"/>
<feature type="domain" description="Tyrosine-protein phosphatase" evidence="3">
    <location>
        <begin position="31"/>
        <end position="179"/>
    </location>
</feature>
<dbReference type="InterPro" id="IPR029021">
    <property type="entry name" value="Prot-tyrosine_phosphatase-like"/>
</dbReference>
<dbReference type="InterPro" id="IPR020422">
    <property type="entry name" value="TYR_PHOSPHATASE_DUAL_dom"/>
</dbReference>
<dbReference type="STRING" id="101127.A0A1X2G724"/>
<dbReference type="GO" id="GO:0005654">
    <property type="term" value="C:nucleoplasm"/>
    <property type="evidence" value="ECO:0007669"/>
    <property type="project" value="TreeGrafter"/>
</dbReference>
<feature type="region of interest" description="Disordered" evidence="2">
    <location>
        <begin position="196"/>
        <end position="216"/>
    </location>
</feature>
<dbReference type="Gene3D" id="3.90.190.10">
    <property type="entry name" value="Protein tyrosine phosphatase superfamily"/>
    <property type="match status" value="1"/>
</dbReference>
<gene>
    <name evidence="5" type="ORF">DM01DRAFT_1339399</name>
</gene>
<reference evidence="5 6" key="1">
    <citation type="submission" date="2016-07" db="EMBL/GenBank/DDBJ databases">
        <title>Pervasive Adenine N6-methylation of Active Genes in Fungi.</title>
        <authorList>
            <consortium name="DOE Joint Genome Institute"/>
            <person name="Mondo S.J."/>
            <person name="Dannebaum R.O."/>
            <person name="Kuo R.C."/>
            <person name="Labutti K."/>
            <person name="Haridas S."/>
            <person name="Kuo A."/>
            <person name="Salamov A."/>
            <person name="Ahrendt S.R."/>
            <person name="Lipzen A."/>
            <person name="Sullivan W."/>
            <person name="Andreopoulos W.B."/>
            <person name="Clum A."/>
            <person name="Lindquist E."/>
            <person name="Daum C."/>
            <person name="Ramamoorthy G.K."/>
            <person name="Gryganskyi A."/>
            <person name="Culley D."/>
            <person name="Magnuson J.K."/>
            <person name="James T.Y."/>
            <person name="O'Malley M.A."/>
            <person name="Stajich J.E."/>
            <person name="Spatafora J.W."/>
            <person name="Visel A."/>
            <person name="Grigoriev I.V."/>
        </authorList>
    </citation>
    <scope>NUCLEOTIDE SEQUENCE [LARGE SCALE GENOMIC DNA]</scope>
    <source>
        <strain evidence="5 6">NRRL 3301</strain>
    </source>
</reference>
<sequence length="216" mass="24646">MMSEDIIDKSYFSTGMSKCSLDDWQYEMRRDMQEIIPGIYLGPLAVCRDTAGLQKAGITHVVCLLDETEANLFHRTLEAVGQFQHYVLNVSDNIRQPLICHFPTTNAFIREARDQGGKVLICCNGGMSRSPCFVIAYIMETYDVDAKEAYQFVQSKRLCINPNDLFKSQLKEYEPIFRAAKTPDQGISRQKRNALMDGMDSQAPNKRQWQPSDPMI</sequence>
<comment type="caution">
    <text evidence="5">The sequence shown here is derived from an EMBL/GenBank/DDBJ whole genome shotgun (WGS) entry which is preliminary data.</text>
</comment>
<proteinExistence type="inferred from homology"/>
<keyword evidence="6" id="KW-1185">Reference proteome</keyword>
<dbReference type="SUPFAM" id="SSF52799">
    <property type="entry name" value="(Phosphotyrosine protein) phosphatases II"/>
    <property type="match status" value="1"/>
</dbReference>
<accession>A0A1X2G724</accession>
<dbReference type="PANTHER" id="PTHR46588">
    <property type="entry name" value="SERINE/THREONINE/TYROSINE-INTERACTING PROTEIN"/>
    <property type="match status" value="1"/>
</dbReference>
<evidence type="ECO:0000313" key="6">
    <source>
        <dbReference type="Proteomes" id="UP000242146"/>
    </source>
</evidence>
<protein>
    <submittedName>
        <fullName evidence="5">Phosphatases II</fullName>
    </submittedName>
</protein>
<dbReference type="PANTHER" id="PTHR46588:SF1">
    <property type="entry name" value="SERINE_THREONINE_TYROSINE-INTERACTING PROTEIN"/>
    <property type="match status" value="1"/>
</dbReference>
<evidence type="ECO:0000256" key="1">
    <source>
        <dbReference type="ARBA" id="ARBA00009649"/>
    </source>
</evidence>
<dbReference type="InterPro" id="IPR000340">
    <property type="entry name" value="Dual-sp_phosphatase_cat-dom"/>
</dbReference>
<dbReference type="PROSITE" id="PS50056">
    <property type="entry name" value="TYR_PHOSPHATASE_2"/>
    <property type="match status" value="1"/>
</dbReference>
<dbReference type="Proteomes" id="UP000242146">
    <property type="component" value="Unassembled WGS sequence"/>
</dbReference>
<name>A0A1X2G724_9FUNG</name>
<dbReference type="Pfam" id="PF00782">
    <property type="entry name" value="DSPc"/>
    <property type="match status" value="1"/>
</dbReference>